<dbReference type="PANTHER" id="PTHR12461:SF105">
    <property type="entry name" value="HYPOXIA-INDUCIBLE FACTOR 1-ALPHA INHIBITOR"/>
    <property type="match status" value="1"/>
</dbReference>
<protein>
    <submittedName>
        <fullName evidence="2">Cupin-like domain-containing protein</fullName>
    </submittedName>
</protein>
<dbReference type="PROSITE" id="PS51184">
    <property type="entry name" value="JMJC"/>
    <property type="match status" value="1"/>
</dbReference>
<feature type="domain" description="JmjC" evidence="1">
    <location>
        <begin position="102"/>
        <end position="269"/>
    </location>
</feature>
<dbReference type="Pfam" id="PF13621">
    <property type="entry name" value="Cupin_8"/>
    <property type="match status" value="1"/>
</dbReference>
<name>A0ABW5LQ68_9FLAO</name>
<dbReference type="PANTHER" id="PTHR12461">
    <property type="entry name" value="HYPOXIA-INDUCIBLE FACTOR 1 ALPHA INHIBITOR-RELATED"/>
    <property type="match status" value="1"/>
</dbReference>
<accession>A0ABW5LQ68</accession>
<dbReference type="SUPFAM" id="SSF51197">
    <property type="entry name" value="Clavaminate synthase-like"/>
    <property type="match status" value="1"/>
</dbReference>
<dbReference type="RefSeq" id="WP_379665488.1">
    <property type="nucleotide sequence ID" value="NZ_JBHULH010000001.1"/>
</dbReference>
<comment type="caution">
    <text evidence="2">The sequence shown here is derived from an EMBL/GenBank/DDBJ whole genome shotgun (WGS) entry which is preliminary data.</text>
</comment>
<dbReference type="InterPro" id="IPR041667">
    <property type="entry name" value="Cupin_8"/>
</dbReference>
<keyword evidence="3" id="KW-1185">Reference proteome</keyword>
<evidence type="ECO:0000313" key="3">
    <source>
        <dbReference type="Proteomes" id="UP001597508"/>
    </source>
</evidence>
<reference evidence="3" key="1">
    <citation type="journal article" date="2019" name="Int. J. Syst. Evol. Microbiol.">
        <title>The Global Catalogue of Microorganisms (GCM) 10K type strain sequencing project: providing services to taxonomists for standard genome sequencing and annotation.</title>
        <authorList>
            <consortium name="The Broad Institute Genomics Platform"/>
            <consortium name="The Broad Institute Genome Sequencing Center for Infectious Disease"/>
            <person name="Wu L."/>
            <person name="Ma J."/>
        </authorList>
    </citation>
    <scope>NUCLEOTIDE SEQUENCE [LARGE SCALE GENOMIC DNA]</scope>
    <source>
        <strain evidence="3">KCTC 52127</strain>
    </source>
</reference>
<dbReference type="EMBL" id="JBHULH010000001">
    <property type="protein sequence ID" value="MFD2566785.1"/>
    <property type="molecule type" value="Genomic_DNA"/>
</dbReference>
<dbReference type="Proteomes" id="UP001597508">
    <property type="component" value="Unassembled WGS sequence"/>
</dbReference>
<evidence type="ECO:0000259" key="1">
    <source>
        <dbReference type="PROSITE" id="PS51184"/>
    </source>
</evidence>
<organism evidence="2 3">
    <name type="scientific">Pseudotenacibaculum haliotis</name>
    <dbReference type="NCBI Taxonomy" id="1862138"/>
    <lineage>
        <taxon>Bacteria</taxon>
        <taxon>Pseudomonadati</taxon>
        <taxon>Bacteroidota</taxon>
        <taxon>Flavobacteriia</taxon>
        <taxon>Flavobacteriales</taxon>
        <taxon>Flavobacteriaceae</taxon>
        <taxon>Pseudotenacibaculum</taxon>
    </lineage>
</organism>
<sequence length="310" mass="36943">MFLSLVKSLKKTGESKVFEVERRTDLSLEEFKNHYVKKGIPVIFDGLAKDWKCVQEWSPEYFKEKYGTDEVPLIDSVEFDKGVEYISLAELIDEIDKGNNKLYFRFYNLLFRYPKHLKDFDLSWLRKHRHKKAYFESFQVFIGGKNSTTGIHNAHISNLFVQAYGEKEWYLYPNHLIPFIDPLPTLNGIYRNAAARSKGVAFNPFDPDYEGYPYFKYLDCYHLTLQPGDVFYNPPYMWHTVKNNTKSIGVGFRWVNFFHSFKASPVYYLLDLMAYRPNYFKSIRMVQKNANDQFIHRFAKMKKRFEKKND</sequence>
<gene>
    <name evidence="2" type="ORF">ACFSRZ_05350</name>
</gene>
<dbReference type="InterPro" id="IPR003347">
    <property type="entry name" value="JmjC_dom"/>
</dbReference>
<proteinExistence type="predicted"/>
<dbReference type="Gene3D" id="2.60.120.650">
    <property type="entry name" value="Cupin"/>
    <property type="match status" value="1"/>
</dbReference>
<evidence type="ECO:0000313" key="2">
    <source>
        <dbReference type="EMBL" id="MFD2566785.1"/>
    </source>
</evidence>
<dbReference type="SMART" id="SM00558">
    <property type="entry name" value="JmjC"/>
    <property type="match status" value="1"/>
</dbReference>